<evidence type="ECO:0000313" key="3">
    <source>
        <dbReference type="EMBL" id="KAK8067613.1"/>
    </source>
</evidence>
<feature type="coiled-coil region" evidence="1">
    <location>
        <begin position="33"/>
        <end position="60"/>
    </location>
</feature>
<evidence type="ECO:0000313" key="4">
    <source>
        <dbReference type="Proteomes" id="UP001446871"/>
    </source>
</evidence>
<dbReference type="Proteomes" id="UP001446871">
    <property type="component" value="Unassembled WGS sequence"/>
</dbReference>
<keyword evidence="4" id="KW-1185">Reference proteome</keyword>
<organism evidence="3 4">
    <name type="scientific">Apiospora saccharicola</name>
    <dbReference type="NCBI Taxonomy" id="335842"/>
    <lineage>
        <taxon>Eukaryota</taxon>
        <taxon>Fungi</taxon>
        <taxon>Dikarya</taxon>
        <taxon>Ascomycota</taxon>
        <taxon>Pezizomycotina</taxon>
        <taxon>Sordariomycetes</taxon>
        <taxon>Xylariomycetidae</taxon>
        <taxon>Amphisphaeriales</taxon>
        <taxon>Apiosporaceae</taxon>
        <taxon>Apiospora</taxon>
    </lineage>
</organism>
<dbReference type="EMBL" id="JAQQWM010000004">
    <property type="protein sequence ID" value="KAK8067613.1"/>
    <property type="molecule type" value="Genomic_DNA"/>
</dbReference>
<sequence>MASTKSNQLEGTSPKDDWSNISDPASRKRAQNRIAQRNYRKNLKSRIEKLERQAALLSTCQLLPTDGMLDISDYNNMPSGLVVPGLATRSNGFVSYSASPAEVPTLGLSDLGVDSNIPDTSSSPSTPPLLGNIYGIGNDPELGILTSDPCNAINQCDYIFPDMSNLPSSPSIGIGDIDGKLATPQPTPPQQPPNMIICDQPRGCTCRRFSRDVSPDRSEKTHGSHGNLSLAEKIQAVLSATHDAGFDGLESFVSLYYTSDLTSFPNLANARRLNRNRGLPGILVNIRQNMPLWTEWEKQRFKDEVLRSAEAILKTECTELNSNGRLRDLMSNVGQSKEKNIGSLLAEMSTDLQNEGFNITYMVVFANGSPSLSRCPIAATLATTRLSCATMCCTATAAEQATACELNVCPWLNVLKPSMILCRNRGPDPINLARLIWSTQLLTTVQSEDGQLLVISKMDLSEKERNILDHQLNGLPPKDTGRRSTIFEYATAFDKTVLLVSSICAVIGGILNPFIAV</sequence>
<evidence type="ECO:0000256" key="1">
    <source>
        <dbReference type="SAM" id="Coils"/>
    </source>
</evidence>
<dbReference type="PANTHER" id="PTHR39607">
    <property type="entry name" value="XANTHOCILLIN BIOSYNTHESIS CLUSTER TRANSCRIPTION FACTOR XANC-RELATED"/>
    <property type="match status" value="1"/>
</dbReference>
<feature type="compositionally biased region" description="Polar residues" evidence="2">
    <location>
        <begin position="1"/>
        <end position="11"/>
    </location>
</feature>
<evidence type="ECO:0008006" key="5">
    <source>
        <dbReference type="Google" id="ProtNLM"/>
    </source>
</evidence>
<evidence type="ECO:0000256" key="2">
    <source>
        <dbReference type="SAM" id="MobiDB-lite"/>
    </source>
</evidence>
<comment type="caution">
    <text evidence="3">The sequence shown here is derived from an EMBL/GenBank/DDBJ whole genome shotgun (WGS) entry which is preliminary data.</text>
</comment>
<dbReference type="Gene3D" id="1.20.5.170">
    <property type="match status" value="1"/>
</dbReference>
<protein>
    <recommendedName>
        <fullName evidence="5">BZIP domain-containing protein</fullName>
    </recommendedName>
</protein>
<dbReference type="InterPro" id="IPR046347">
    <property type="entry name" value="bZIP_sf"/>
</dbReference>
<dbReference type="CDD" id="cd14688">
    <property type="entry name" value="bZIP_YAP"/>
    <property type="match status" value="1"/>
</dbReference>
<keyword evidence="1" id="KW-0175">Coiled coil</keyword>
<feature type="region of interest" description="Disordered" evidence="2">
    <location>
        <begin position="1"/>
        <end position="32"/>
    </location>
</feature>
<name>A0ABR1V8W4_9PEZI</name>
<dbReference type="PANTHER" id="PTHR39607:SF1">
    <property type="entry name" value="B-ZIP TRANSCRIPTION FACTOR (EUROFUNG)"/>
    <property type="match status" value="1"/>
</dbReference>
<dbReference type="SUPFAM" id="SSF57959">
    <property type="entry name" value="Leucine zipper domain"/>
    <property type="match status" value="1"/>
</dbReference>
<reference evidence="3 4" key="1">
    <citation type="submission" date="2023-01" db="EMBL/GenBank/DDBJ databases">
        <title>Analysis of 21 Apiospora genomes using comparative genomics revels a genus with tremendous synthesis potential of carbohydrate active enzymes and secondary metabolites.</title>
        <authorList>
            <person name="Sorensen T."/>
        </authorList>
    </citation>
    <scope>NUCLEOTIDE SEQUENCE [LARGE SCALE GENOMIC DNA]</scope>
    <source>
        <strain evidence="3 4">CBS 83171</strain>
    </source>
</reference>
<gene>
    <name evidence="3" type="ORF">PG996_006725</name>
</gene>
<proteinExistence type="predicted"/>
<accession>A0ABR1V8W4</accession>
<dbReference type="InterPro" id="IPR052635">
    <property type="entry name" value="Sec_Metab_Biosynth_Reg"/>
</dbReference>